<dbReference type="InterPro" id="IPR051906">
    <property type="entry name" value="TolC-like"/>
</dbReference>
<accession>A0A5C8KJY4</accession>
<gene>
    <name evidence="10" type="ORF">FU658_11000</name>
</gene>
<dbReference type="NCBIfam" id="TIGR01844">
    <property type="entry name" value="type_I_sec_TolC"/>
    <property type="match status" value="1"/>
</dbReference>
<sequence>MSLRPVTLALALALGFSASASAADLMDAYELARLNDPQVAAAHSQRLATGEGVPQSRSALLPQISGEAAISRSRTDSDGEEIFGDQVFPVDRRQDVTQRRYGINVQQSVYDHANHTQLRASRSRADAADAEYVAAQQALLVRVSEAYFNVLTAIQAVSSARAQERAVKRQLDQADVRLEVGLSPITDVYEARAQYDSSRANAIAAENALDDAREALAEITGRPLHGLRGLGADFQPTLDEEGLERWVETALSNNPTLRARTLQLQAAEHDVATTRAAHLPRLSASGGWNDTTSWGDATVRGGLQDVTRPIGSASDGYNVGLTLSVPIFTGGLTQSRVRQQIYSRDALADQLEAENRAITRQTRGAYRSLAAGVSEVEARRQAVVSAQSALEATEAGFEVGTRTIVDTLIAQQQLFGAEVEYARSRHDFLLNQLRLRQAAGVVEVGDLQAVNRFLVADAEAALDEERSTPSPTLR</sequence>
<dbReference type="RefSeq" id="WP_147892121.1">
    <property type="nucleotide sequence ID" value="NZ_VRTS01000007.1"/>
</dbReference>
<dbReference type="PANTHER" id="PTHR30026:SF20">
    <property type="entry name" value="OUTER MEMBRANE PROTEIN TOLC"/>
    <property type="match status" value="1"/>
</dbReference>
<dbReference type="EMBL" id="VRTS01000007">
    <property type="protein sequence ID" value="TXK61078.1"/>
    <property type="molecule type" value="Genomic_DNA"/>
</dbReference>
<protein>
    <submittedName>
        <fullName evidence="10">TolC family outer membrane protein</fullName>
    </submittedName>
</protein>
<dbReference type="GO" id="GO:0015562">
    <property type="term" value="F:efflux transmembrane transporter activity"/>
    <property type="evidence" value="ECO:0007669"/>
    <property type="project" value="InterPro"/>
</dbReference>
<feature type="signal peptide" evidence="9">
    <location>
        <begin position="1"/>
        <end position="22"/>
    </location>
</feature>
<dbReference type="Gene3D" id="1.20.1600.10">
    <property type="entry name" value="Outer membrane efflux proteins (OEP)"/>
    <property type="match status" value="1"/>
</dbReference>
<evidence type="ECO:0000256" key="5">
    <source>
        <dbReference type="ARBA" id="ARBA00022692"/>
    </source>
</evidence>
<evidence type="ECO:0000256" key="9">
    <source>
        <dbReference type="SAM" id="SignalP"/>
    </source>
</evidence>
<keyword evidence="5" id="KW-0812">Transmembrane</keyword>
<dbReference type="AlphaFoldDB" id="A0A5C8KJY4"/>
<reference evidence="10 11" key="1">
    <citation type="submission" date="2019-08" db="EMBL/GenBank/DDBJ databases">
        <authorList>
            <person name="Karlyshev A.V."/>
        </authorList>
    </citation>
    <scope>NUCLEOTIDE SEQUENCE [LARGE SCALE GENOMIC DNA]</scope>
    <source>
        <strain evidence="10 11">Alg18-2.2</strain>
    </source>
</reference>
<dbReference type="GO" id="GO:1990281">
    <property type="term" value="C:efflux pump complex"/>
    <property type="evidence" value="ECO:0007669"/>
    <property type="project" value="TreeGrafter"/>
</dbReference>
<organism evidence="10 11">
    <name type="scientific">Alkalisalibacterium limincola</name>
    <dbReference type="NCBI Taxonomy" id="2699169"/>
    <lineage>
        <taxon>Bacteria</taxon>
        <taxon>Pseudomonadati</taxon>
        <taxon>Pseudomonadota</taxon>
        <taxon>Gammaproteobacteria</taxon>
        <taxon>Lysobacterales</taxon>
        <taxon>Lysobacteraceae</taxon>
        <taxon>Alkalisalibacterium</taxon>
    </lineage>
</organism>
<dbReference type="GO" id="GO:0009279">
    <property type="term" value="C:cell outer membrane"/>
    <property type="evidence" value="ECO:0007669"/>
    <property type="project" value="UniProtKB-SubCell"/>
</dbReference>
<dbReference type="GO" id="GO:0015288">
    <property type="term" value="F:porin activity"/>
    <property type="evidence" value="ECO:0007669"/>
    <property type="project" value="TreeGrafter"/>
</dbReference>
<feature type="chain" id="PRO_5023046115" evidence="9">
    <location>
        <begin position="23"/>
        <end position="474"/>
    </location>
</feature>
<evidence type="ECO:0000256" key="4">
    <source>
        <dbReference type="ARBA" id="ARBA00022452"/>
    </source>
</evidence>
<feature type="coiled-coil region" evidence="8">
    <location>
        <begin position="195"/>
        <end position="222"/>
    </location>
</feature>
<keyword evidence="9" id="KW-0732">Signal</keyword>
<evidence type="ECO:0000256" key="7">
    <source>
        <dbReference type="ARBA" id="ARBA00023237"/>
    </source>
</evidence>
<dbReference type="InterPro" id="IPR010130">
    <property type="entry name" value="T1SS_OMP_TolC"/>
</dbReference>
<keyword evidence="3" id="KW-0813">Transport</keyword>
<evidence type="ECO:0000256" key="2">
    <source>
        <dbReference type="ARBA" id="ARBA00007613"/>
    </source>
</evidence>
<dbReference type="OrthoDB" id="9813458at2"/>
<evidence type="ECO:0000256" key="1">
    <source>
        <dbReference type="ARBA" id="ARBA00004442"/>
    </source>
</evidence>
<evidence type="ECO:0000256" key="6">
    <source>
        <dbReference type="ARBA" id="ARBA00023136"/>
    </source>
</evidence>
<keyword evidence="8" id="KW-0175">Coiled coil</keyword>
<keyword evidence="11" id="KW-1185">Reference proteome</keyword>
<keyword evidence="6" id="KW-0472">Membrane</keyword>
<name>A0A5C8KJY4_9GAMM</name>
<evidence type="ECO:0000313" key="10">
    <source>
        <dbReference type="EMBL" id="TXK61078.1"/>
    </source>
</evidence>
<evidence type="ECO:0000313" key="11">
    <source>
        <dbReference type="Proteomes" id="UP000321248"/>
    </source>
</evidence>
<evidence type="ECO:0000256" key="3">
    <source>
        <dbReference type="ARBA" id="ARBA00022448"/>
    </source>
</evidence>
<dbReference type="PANTHER" id="PTHR30026">
    <property type="entry name" value="OUTER MEMBRANE PROTEIN TOLC"/>
    <property type="match status" value="1"/>
</dbReference>
<comment type="caution">
    <text evidence="10">The sequence shown here is derived from an EMBL/GenBank/DDBJ whole genome shotgun (WGS) entry which is preliminary data.</text>
</comment>
<dbReference type="Pfam" id="PF02321">
    <property type="entry name" value="OEP"/>
    <property type="match status" value="2"/>
</dbReference>
<evidence type="ECO:0000256" key="8">
    <source>
        <dbReference type="SAM" id="Coils"/>
    </source>
</evidence>
<keyword evidence="4" id="KW-1134">Transmembrane beta strand</keyword>
<dbReference type="SUPFAM" id="SSF56954">
    <property type="entry name" value="Outer membrane efflux proteins (OEP)"/>
    <property type="match status" value="1"/>
</dbReference>
<dbReference type="Proteomes" id="UP000321248">
    <property type="component" value="Unassembled WGS sequence"/>
</dbReference>
<proteinExistence type="inferred from homology"/>
<comment type="subcellular location">
    <subcellularLocation>
        <location evidence="1">Cell outer membrane</location>
    </subcellularLocation>
</comment>
<dbReference type="InterPro" id="IPR003423">
    <property type="entry name" value="OMP_efflux"/>
</dbReference>
<comment type="similarity">
    <text evidence="2">Belongs to the outer membrane factor (OMF) (TC 1.B.17) family.</text>
</comment>
<keyword evidence="7" id="KW-0998">Cell outer membrane</keyword>